<dbReference type="PANTHER" id="PTHR30246:SF1">
    <property type="entry name" value="2-DEHYDRO-3-DEOXY-6-PHOSPHOGALACTONATE ALDOLASE-RELATED"/>
    <property type="match status" value="1"/>
</dbReference>
<accession>A0A4V2P9D1</accession>
<dbReference type="GO" id="GO:0016829">
    <property type="term" value="F:lyase activity"/>
    <property type="evidence" value="ECO:0007669"/>
    <property type="project" value="UniProtKB-KW"/>
</dbReference>
<reference evidence="6 7" key="1">
    <citation type="submission" date="2019-03" db="EMBL/GenBank/DDBJ databases">
        <title>Genomic Encyclopedia of Type Strains, Phase IV (KMG-IV): sequencing the most valuable type-strain genomes for metagenomic binning, comparative biology and taxonomic classification.</title>
        <authorList>
            <person name="Goeker M."/>
        </authorList>
    </citation>
    <scope>NUCLEOTIDE SEQUENCE [LARGE SCALE GENOMIC DNA]</scope>
    <source>
        <strain evidence="6 7">DSM 24830</strain>
    </source>
</reference>
<keyword evidence="7" id="KW-1185">Reference proteome</keyword>
<dbReference type="CDD" id="cd00452">
    <property type="entry name" value="KDPG_aldolase"/>
    <property type="match status" value="1"/>
</dbReference>
<sequence>MSPRPSRKLIAILRGITPDEAKSVSEMLVEKGFDWIEVPLNSPNAFDSIERMAKHLGERAHIGAGTVLNEDDIIRIKEAGGTFIVSPNFDIDVVQQTKKLNMGSYPGVLTPSECFAALKAGADALKLFPATAIGGVNIQAMRAVLPEATDLYAVGGCNPENLGEWLSYGVDGFGIGSALYKPGKSVAEIAKSAEAFVEAFDKHV</sequence>
<dbReference type="Gene3D" id="3.20.20.70">
    <property type="entry name" value="Aldolase class I"/>
    <property type="match status" value="1"/>
</dbReference>
<name>A0A4V2P9D1_9GAMM</name>
<dbReference type="InterPro" id="IPR031338">
    <property type="entry name" value="KDPG/KHG_AS_2"/>
</dbReference>
<protein>
    <submittedName>
        <fullName evidence="6">2-keto-3-deoxy-phosphogalactonate aldolase</fullName>
    </submittedName>
</protein>
<dbReference type="SUPFAM" id="SSF51569">
    <property type="entry name" value="Aldolase"/>
    <property type="match status" value="1"/>
</dbReference>
<gene>
    <name evidence="6" type="ORF">EV695_1006</name>
</gene>
<keyword evidence="5" id="KW-0119">Carbohydrate metabolism</keyword>
<evidence type="ECO:0000313" key="6">
    <source>
        <dbReference type="EMBL" id="TCJ89145.1"/>
    </source>
</evidence>
<dbReference type="PANTHER" id="PTHR30246">
    <property type="entry name" value="2-KETO-3-DEOXY-6-PHOSPHOGLUCONATE ALDOLASE"/>
    <property type="match status" value="1"/>
</dbReference>
<dbReference type="Proteomes" id="UP000294887">
    <property type="component" value="Unassembled WGS sequence"/>
</dbReference>
<dbReference type="NCBIfam" id="NF006600">
    <property type="entry name" value="PRK09140.1"/>
    <property type="match status" value="1"/>
</dbReference>
<evidence type="ECO:0000256" key="3">
    <source>
        <dbReference type="ARBA" id="ARBA00011233"/>
    </source>
</evidence>
<comment type="subunit">
    <text evidence="3">Homotrimer.</text>
</comment>
<dbReference type="EMBL" id="SMFQ01000002">
    <property type="protein sequence ID" value="TCJ89145.1"/>
    <property type="molecule type" value="Genomic_DNA"/>
</dbReference>
<evidence type="ECO:0000256" key="4">
    <source>
        <dbReference type="ARBA" id="ARBA00023239"/>
    </source>
</evidence>
<organism evidence="6 7">
    <name type="scientific">Cocleimonas flava</name>
    <dbReference type="NCBI Taxonomy" id="634765"/>
    <lineage>
        <taxon>Bacteria</taxon>
        <taxon>Pseudomonadati</taxon>
        <taxon>Pseudomonadota</taxon>
        <taxon>Gammaproteobacteria</taxon>
        <taxon>Thiotrichales</taxon>
        <taxon>Thiotrichaceae</taxon>
        <taxon>Cocleimonas</taxon>
    </lineage>
</organism>
<dbReference type="InterPro" id="IPR000887">
    <property type="entry name" value="Aldlse_KDPG_KHG"/>
</dbReference>
<comment type="pathway">
    <text evidence="1">Carbohydrate acid metabolism.</text>
</comment>
<evidence type="ECO:0000256" key="5">
    <source>
        <dbReference type="ARBA" id="ARBA00023277"/>
    </source>
</evidence>
<evidence type="ECO:0000256" key="1">
    <source>
        <dbReference type="ARBA" id="ARBA00004761"/>
    </source>
</evidence>
<dbReference type="AlphaFoldDB" id="A0A4V2P9D1"/>
<evidence type="ECO:0000313" key="7">
    <source>
        <dbReference type="Proteomes" id="UP000294887"/>
    </source>
</evidence>
<comment type="similarity">
    <text evidence="2">Belongs to the KHG/KDPG aldolase family.</text>
</comment>
<keyword evidence="4" id="KW-0456">Lyase</keyword>
<dbReference type="InterPro" id="IPR013785">
    <property type="entry name" value="Aldolase_TIM"/>
</dbReference>
<proteinExistence type="inferred from homology"/>
<dbReference type="PROSITE" id="PS00160">
    <property type="entry name" value="ALDOLASE_KDPG_KHG_2"/>
    <property type="match status" value="1"/>
</dbReference>
<dbReference type="Pfam" id="PF01081">
    <property type="entry name" value="Aldolase"/>
    <property type="match status" value="1"/>
</dbReference>
<dbReference type="RefSeq" id="WP_207906948.1">
    <property type="nucleotide sequence ID" value="NZ_BAAAFU010000008.1"/>
</dbReference>
<comment type="caution">
    <text evidence="6">The sequence shown here is derived from an EMBL/GenBank/DDBJ whole genome shotgun (WGS) entry which is preliminary data.</text>
</comment>
<evidence type="ECO:0000256" key="2">
    <source>
        <dbReference type="ARBA" id="ARBA00006906"/>
    </source>
</evidence>